<evidence type="ECO:0000259" key="6">
    <source>
        <dbReference type="Pfam" id="PF07967"/>
    </source>
</evidence>
<dbReference type="PANTHER" id="PTHR15835">
    <property type="entry name" value="NUCLEAR-INTERACTING PARTNER OF ALK"/>
    <property type="match status" value="1"/>
</dbReference>
<proteinExistence type="predicted"/>
<dbReference type="EMBL" id="FR824151">
    <property type="protein sequence ID" value="CCA20896.1"/>
    <property type="molecule type" value="Genomic_DNA"/>
</dbReference>
<dbReference type="InterPro" id="IPR013909">
    <property type="entry name" value="NuBaID_C"/>
</dbReference>
<dbReference type="Pfam" id="PF07967">
    <property type="entry name" value="zf-C3HC"/>
    <property type="match status" value="1"/>
</dbReference>
<evidence type="ECO:0000256" key="3">
    <source>
        <dbReference type="ARBA" id="ARBA00022771"/>
    </source>
</evidence>
<organism evidence="8">
    <name type="scientific">Albugo laibachii Nc14</name>
    <dbReference type="NCBI Taxonomy" id="890382"/>
    <lineage>
        <taxon>Eukaryota</taxon>
        <taxon>Sar</taxon>
        <taxon>Stramenopiles</taxon>
        <taxon>Oomycota</taxon>
        <taxon>Peronosporomycetes</taxon>
        <taxon>Albuginales</taxon>
        <taxon>Albuginaceae</taxon>
        <taxon>Albugo</taxon>
    </lineage>
</organism>
<keyword evidence="2" id="KW-0479">Metal-binding</keyword>
<evidence type="ECO:0000259" key="7">
    <source>
        <dbReference type="Pfam" id="PF08600"/>
    </source>
</evidence>
<comment type="subcellular location">
    <subcellularLocation>
        <location evidence="1">Nucleus</location>
    </subcellularLocation>
</comment>
<evidence type="ECO:0000313" key="8">
    <source>
        <dbReference type="EMBL" id="CCA20896.1"/>
    </source>
</evidence>
<keyword evidence="5" id="KW-0539">Nucleus</keyword>
<dbReference type="GO" id="GO:0008270">
    <property type="term" value="F:zinc ion binding"/>
    <property type="evidence" value="ECO:0007669"/>
    <property type="project" value="InterPro"/>
</dbReference>
<evidence type="ECO:0000256" key="4">
    <source>
        <dbReference type="ARBA" id="ARBA00022833"/>
    </source>
</evidence>
<name>F0WI19_9STRA</name>
<feature type="domain" description="C3HC-type" evidence="6">
    <location>
        <begin position="44"/>
        <end position="161"/>
    </location>
</feature>
<evidence type="ECO:0000256" key="5">
    <source>
        <dbReference type="ARBA" id="ARBA00023242"/>
    </source>
</evidence>
<dbReference type="AlphaFoldDB" id="F0WI19"/>
<reference evidence="8" key="1">
    <citation type="journal article" date="2011" name="PLoS Biol.">
        <title>Gene gain and loss during evolution of obligate parasitism in the white rust pathogen of Arabidopsis thaliana.</title>
        <authorList>
            <person name="Kemen E."/>
            <person name="Gardiner A."/>
            <person name="Schultz-Larsen T."/>
            <person name="Kemen A.C."/>
            <person name="Balmuth A.L."/>
            <person name="Robert-Seilaniantz A."/>
            <person name="Bailey K."/>
            <person name="Holub E."/>
            <person name="Studholme D.J."/>
            <person name="Maclean D."/>
            <person name="Jones J.D."/>
        </authorList>
    </citation>
    <scope>NUCLEOTIDE SEQUENCE</scope>
</reference>
<keyword evidence="3" id="KW-0863">Zinc-finger</keyword>
<evidence type="ECO:0000256" key="2">
    <source>
        <dbReference type="ARBA" id="ARBA00022723"/>
    </source>
</evidence>
<feature type="domain" description="NuBaID C-terminal" evidence="7">
    <location>
        <begin position="230"/>
        <end position="324"/>
    </location>
</feature>
<protein>
    <submittedName>
        <fullName evidence="8">Uncharacterized protein AlNc14C106G6226</fullName>
    </submittedName>
</protein>
<dbReference type="GO" id="GO:0005634">
    <property type="term" value="C:nucleus"/>
    <property type="evidence" value="ECO:0007669"/>
    <property type="project" value="UniProtKB-SubCell"/>
</dbReference>
<keyword evidence="4" id="KW-0862">Zinc</keyword>
<dbReference type="Pfam" id="PF08600">
    <property type="entry name" value="NuBaID_C"/>
    <property type="match status" value="1"/>
</dbReference>
<gene>
    <name evidence="8" type="primary">AlNc14C106G6226</name>
    <name evidence="8" type="ORF">ALNC14_070390</name>
</gene>
<dbReference type="HOGENOM" id="CLU_047651_0_0_1"/>
<dbReference type="InterPro" id="IPR012935">
    <property type="entry name" value="NuBaID_N"/>
</dbReference>
<reference evidence="8" key="2">
    <citation type="submission" date="2011-02" db="EMBL/GenBank/DDBJ databases">
        <authorList>
            <person name="MacLean D."/>
        </authorList>
    </citation>
    <scope>NUCLEOTIDE SEQUENCE</scope>
</reference>
<accession>F0WI19</accession>
<evidence type="ECO:0000256" key="1">
    <source>
        <dbReference type="ARBA" id="ARBA00004123"/>
    </source>
</evidence>
<sequence>MKMDAKVQKTLSEWKSATCCLQFASAARNSHPETPHTMSLDCNPLHRNSFLERVATFSIANWFAKPPVINVYQAARHGWSNFAADSLKCCCCDAVLCFSIDSKLTNDGVDRVAKRYAALLMKGHHHHCPWRDNPSPTAFTMLPVRTATERVRQLVENVTAFSAIVRAIDLEDPSNKWLGWFLDRDRWDFTASVWSKVSRHVLSIEDQKPHASSPDREIGIRSAKSIETKAFVLALHGWKLQQMQDKEESVYFLWCSYCNRRQLLDVNIKPEEMSDPLEHMMKDSESYTDAKRSCTNQRFLTQCRDHRWFCAWIRGGVESGQNRQPGWKECVQAFRSVLSTMDTEAIGDDESTKRKPMKPEYALEKVQSLLRATKNTF</sequence>
<dbReference type="PANTHER" id="PTHR15835:SF6">
    <property type="entry name" value="ZINC FINGER C3HC-TYPE PROTEIN 1"/>
    <property type="match status" value="1"/>
</dbReference>